<gene>
    <name evidence="2" type="ORF">GO493_14710</name>
</gene>
<accession>A0A7K1U582</accession>
<protein>
    <submittedName>
        <fullName evidence="2">Helix-turn-helix domain-containing protein</fullName>
    </submittedName>
</protein>
<evidence type="ECO:0000313" key="2">
    <source>
        <dbReference type="EMBL" id="MVT09518.1"/>
    </source>
</evidence>
<dbReference type="PROSITE" id="PS50943">
    <property type="entry name" value="HTH_CROC1"/>
    <property type="match status" value="1"/>
</dbReference>
<dbReference type="SMART" id="SM00530">
    <property type="entry name" value="HTH_XRE"/>
    <property type="match status" value="1"/>
</dbReference>
<reference evidence="2 3" key="1">
    <citation type="submission" date="2019-12" db="EMBL/GenBank/DDBJ databases">
        <title>Chitinophaga sp. strain ysch24 (GDMCC 1.1355), whole genome shotgun sequence.</title>
        <authorList>
            <person name="Zhang X."/>
        </authorList>
    </citation>
    <scope>NUCLEOTIDE SEQUENCE [LARGE SCALE GENOMIC DNA]</scope>
    <source>
        <strain evidence="3">ysch24</strain>
    </source>
</reference>
<dbReference type="InterPro" id="IPR010982">
    <property type="entry name" value="Lambda_DNA-bd_dom_sf"/>
</dbReference>
<dbReference type="CDD" id="cd00093">
    <property type="entry name" value="HTH_XRE"/>
    <property type="match status" value="1"/>
</dbReference>
<dbReference type="GO" id="GO:0003677">
    <property type="term" value="F:DNA binding"/>
    <property type="evidence" value="ECO:0007669"/>
    <property type="project" value="InterPro"/>
</dbReference>
<dbReference type="InterPro" id="IPR001387">
    <property type="entry name" value="Cro/C1-type_HTH"/>
</dbReference>
<evidence type="ECO:0000313" key="3">
    <source>
        <dbReference type="Proteomes" id="UP000461730"/>
    </source>
</evidence>
<dbReference type="Proteomes" id="UP000461730">
    <property type="component" value="Unassembled WGS sequence"/>
</dbReference>
<dbReference type="Pfam" id="PF12844">
    <property type="entry name" value="HTH_19"/>
    <property type="match status" value="1"/>
</dbReference>
<evidence type="ECO:0000259" key="1">
    <source>
        <dbReference type="PROSITE" id="PS50943"/>
    </source>
</evidence>
<dbReference type="EMBL" id="WRXN01000006">
    <property type="protein sequence ID" value="MVT09518.1"/>
    <property type="molecule type" value="Genomic_DNA"/>
</dbReference>
<dbReference type="SUPFAM" id="SSF47413">
    <property type="entry name" value="lambda repressor-like DNA-binding domains"/>
    <property type="match status" value="1"/>
</dbReference>
<dbReference type="AlphaFoldDB" id="A0A7K1U582"/>
<sequence>MRFGEKIKSLREQSGLFQREIAAELKIDTPMYSKIESGTRKAKRQHVLQLVKFFRLKEEELMSIWLADQIIDLLKEEKYGQSGLLIAGKDLYPSNNVWQ</sequence>
<name>A0A7K1U582_9BACT</name>
<feature type="domain" description="HTH cro/C1-type" evidence="1">
    <location>
        <begin position="7"/>
        <end position="61"/>
    </location>
</feature>
<keyword evidence="3" id="KW-1185">Reference proteome</keyword>
<proteinExistence type="predicted"/>
<organism evidence="2 3">
    <name type="scientific">Chitinophaga tropicalis</name>
    <dbReference type="NCBI Taxonomy" id="2683588"/>
    <lineage>
        <taxon>Bacteria</taxon>
        <taxon>Pseudomonadati</taxon>
        <taxon>Bacteroidota</taxon>
        <taxon>Chitinophagia</taxon>
        <taxon>Chitinophagales</taxon>
        <taxon>Chitinophagaceae</taxon>
        <taxon>Chitinophaga</taxon>
    </lineage>
</organism>
<dbReference type="Gene3D" id="1.10.260.40">
    <property type="entry name" value="lambda repressor-like DNA-binding domains"/>
    <property type="match status" value="1"/>
</dbReference>
<comment type="caution">
    <text evidence="2">The sequence shown here is derived from an EMBL/GenBank/DDBJ whole genome shotgun (WGS) entry which is preliminary data.</text>
</comment>
<dbReference type="RefSeq" id="WP_157306968.1">
    <property type="nucleotide sequence ID" value="NZ_WRXN01000006.1"/>
</dbReference>